<dbReference type="InterPro" id="IPR025558">
    <property type="entry name" value="DUF4283"/>
</dbReference>
<feature type="compositionally biased region" description="Polar residues" evidence="1">
    <location>
        <begin position="345"/>
        <end position="371"/>
    </location>
</feature>
<dbReference type="EMBL" id="JACGCM010001798">
    <property type="protein sequence ID" value="KAF6149193.1"/>
    <property type="molecule type" value="Genomic_DNA"/>
</dbReference>
<dbReference type="Proteomes" id="UP000541444">
    <property type="component" value="Unassembled WGS sequence"/>
</dbReference>
<dbReference type="Pfam" id="PF14111">
    <property type="entry name" value="DUF4283"/>
    <property type="match status" value="1"/>
</dbReference>
<dbReference type="PANTHER" id="PTHR31286">
    <property type="entry name" value="GLYCINE-RICH CELL WALL STRUCTURAL PROTEIN 1.8-LIKE"/>
    <property type="match status" value="1"/>
</dbReference>
<dbReference type="PANTHER" id="PTHR31286:SF172">
    <property type="entry name" value="DUF4283 DOMAIN-CONTAINING PROTEIN"/>
    <property type="match status" value="1"/>
</dbReference>
<keyword evidence="4" id="KW-1185">Reference proteome</keyword>
<evidence type="ECO:0000313" key="3">
    <source>
        <dbReference type="EMBL" id="KAF6149193.1"/>
    </source>
</evidence>
<organism evidence="3 4">
    <name type="scientific">Kingdonia uniflora</name>
    <dbReference type="NCBI Taxonomy" id="39325"/>
    <lineage>
        <taxon>Eukaryota</taxon>
        <taxon>Viridiplantae</taxon>
        <taxon>Streptophyta</taxon>
        <taxon>Embryophyta</taxon>
        <taxon>Tracheophyta</taxon>
        <taxon>Spermatophyta</taxon>
        <taxon>Magnoliopsida</taxon>
        <taxon>Ranunculales</taxon>
        <taxon>Circaeasteraceae</taxon>
        <taxon>Kingdonia</taxon>
    </lineage>
</organism>
<proteinExistence type="predicted"/>
<evidence type="ECO:0000259" key="2">
    <source>
        <dbReference type="Pfam" id="PF14111"/>
    </source>
</evidence>
<feature type="compositionally biased region" description="Basic and acidic residues" evidence="1">
    <location>
        <begin position="388"/>
        <end position="404"/>
    </location>
</feature>
<comment type="caution">
    <text evidence="3">The sequence shown here is derived from an EMBL/GenBank/DDBJ whole genome shotgun (WGS) entry which is preliminary data.</text>
</comment>
<dbReference type="OrthoDB" id="913867at2759"/>
<gene>
    <name evidence="3" type="ORF">GIB67_026049</name>
</gene>
<sequence>MQLTLTTNTDATANNNPTLTIPSATDNRRDATQVLHGTQALQSKIPDTILAHMTQEQVIYPWGFMGKAAGEVNTTKAIRPEQELMRNQAMGRVSNSHGKTPDPNGETPHQTFADKVRGIVTESKEPTGFIAAGRRGRTVQAYSRTNWKIKGTCKLIPICKRFFIIKLESEEDKIYIWNRGLWMVEQMPMRLMPWNPFFSVDRHCNSNALIWCKFPGLPIEMWIKQIIMSLGKTLGTPIQLDHSTQNQDYGYHVNLNDSYLNKNKLKTAQGGAKGSRGNQGVIIHVKQPQTKDMGRKSTDIASKHTYLQETLKESSTASPPIYPPDMPRPANHLHQHEKILANTEWSRAKSSSKQPTSPKENSDASTVNMLTTLRDVEVNIEQSNSTPSREKDNDPSPLGERRTKDAEILISQLSKYVDNTTSADSAKKPPIAKISDEEKTYLHAIHELLEMDI</sequence>
<evidence type="ECO:0000313" key="4">
    <source>
        <dbReference type="Proteomes" id="UP000541444"/>
    </source>
</evidence>
<reference evidence="3 4" key="1">
    <citation type="journal article" date="2020" name="IScience">
        <title>Genome Sequencing of the Endangered Kingdonia uniflora (Circaeasteraceae, Ranunculales) Reveals Potential Mechanisms of Evolutionary Specialization.</title>
        <authorList>
            <person name="Sun Y."/>
            <person name="Deng T."/>
            <person name="Zhang A."/>
            <person name="Moore M.J."/>
            <person name="Landis J.B."/>
            <person name="Lin N."/>
            <person name="Zhang H."/>
            <person name="Zhang X."/>
            <person name="Huang J."/>
            <person name="Zhang X."/>
            <person name="Sun H."/>
            <person name="Wang H."/>
        </authorList>
    </citation>
    <scope>NUCLEOTIDE SEQUENCE [LARGE SCALE GENOMIC DNA]</scope>
    <source>
        <strain evidence="3">TB1705</strain>
        <tissue evidence="3">Leaf</tissue>
    </source>
</reference>
<feature type="region of interest" description="Disordered" evidence="1">
    <location>
        <begin position="308"/>
        <end position="331"/>
    </location>
</feature>
<dbReference type="InterPro" id="IPR040256">
    <property type="entry name" value="At4g02000-like"/>
</dbReference>
<dbReference type="AlphaFoldDB" id="A0A7J7M2U3"/>
<feature type="compositionally biased region" description="Polar residues" evidence="1">
    <location>
        <begin position="308"/>
        <end position="318"/>
    </location>
</feature>
<feature type="region of interest" description="Disordered" evidence="1">
    <location>
        <begin position="345"/>
        <end position="404"/>
    </location>
</feature>
<name>A0A7J7M2U3_9MAGN</name>
<feature type="domain" description="DUF4283" evidence="2">
    <location>
        <begin position="139"/>
        <end position="201"/>
    </location>
</feature>
<evidence type="ECO:0000256" key="1">
    <source>
        <dbReference type="SAM" id="MobiDB-lite"/>
    </source>
</evidence>
<accession>A0A7J7M2U3</accession>
<feature type="region of interest" description="Disordered" evidence="1">
    <location>
        <begin position="1"/>
        <end position="27"/>
    </location>
</feature>
<protein>
    <recommendedName>
        <fullName evidence="2">DUF4283 domain-containing protein</fullName>
    </recommendedName>
</protein>
<feature type="compositionally biased region" description="Low complexity" evidence="1">
    <location>
        <begin position="1"/>
        <end position="20"/>
    </location>
</feature>